<organism evidence="2 3">
    <name type="scientific">Gryllotalpicola reticulitermitis</name>
    <dbReference type="NCBI Taxonomy" id="1184153"/>
    <lineage>
        <taxon>Bacteria</taxon>
        <taxon>Bacillati</taxon>
        <taxon>Actinomycetota</taxon>
        <taxon>Actinomycetes</taxon>
        <taxon>Micrococcales</taxon>
        <taxon>Microbacteriaceae</taxon>
        <taxon>Gryllotalpicola</taxon>
    </lineage>
</organism>
<accession>A0ABV8QDY6</accession>
<dbReference type="Proteomes" id="UP001595900">
    <property type="component" value="Unassembled WGS sequence"/>
</dbReference>
<evidence type="ECO:0000313" key="2">
    <source>
        <dbReference type="EMBL" id="MFC4245214.1"/>
    </source>
</evidence>
<dbReference type="EMBL" id="JBHSCN010000022">
    <property type="protein sequence ID" value="MFC4245214.1"/>
    <property type="molecule type" value="Genomic_DNA"/>
</dbReference>
<gene>
    <name evidence="2" type="ORF">ACFOYW_17735</name>
</gene>
<comment type="caution">
    <text evidence="2">The sequence shown here is derived from an EMBL/GenBank/DDBJ whole genome shotgun (WGS) entry which is preliminary data.</text>
</comment>
<evidence type="ECO:0000256" key="1">
    <source>
        <dbReference type="SAM" id="MobiDB-lite"/>
    </source>
</evidence>
<keyword evidence="3" id="KW-1185">Reference proteome</keyword>
<reference evidence="3" key="1">
    <citation type="journal article" date="2019" name="Int. J. Syst. Evol. Microbiol.">
        <title>The Global Catalogue of Microorganisms (GCM) 10K type strain sequencing project: providing services to taxonomists for standard genome sequencing and annotation.</title>
        <authorList>
            <consortium name="The Broad Institute Genomics Platform"/>
            <consortium name="The Broad Institute Genome Sequencing Center for Infectious Disease"/>
            <person name="Wu L."/>
            <person name="Ma J."/>
        </authorList>
    </citation>
    <scope>NUCLEOTIDE SEQUENCE [LARGE SCALE GENOMIC DNA]</scope>
    <source>
        <strain evidence="3">CGMCC 1.10363</strain>
    </source>
</reference>
<sequence>MAVALHTEDRYRGWLRYRAKLLGNTSGDALEASGEAWIWRLFSPGRRDVCGSAALYPSAEAAEDAAMRLVDEADSLSPVLVGNAETGGYSWYLLNDAGPAALAHRHFSAPREREVAVQNAVQWLAAAELDDGAPLPRWFNPRRLPMLGIDAEARESTVLDATPTGADPASSDGTGPHGRAPLAGVRIATHEQTASTRLSA</sequence>
<name>A0ABV8QDY6_9MICO</name>
<feature type="region of interest" description="Disordered" evidence="1">
    <location>
        <begin position="161"/>
        <end position="182"/>
    </location>
</feature>
<dbReference type="RefSeq" id="WP_390232153.1">
    <property type="nucleotide sequence ID" value="NZ_JBHSCN010000022.1"/>
</dbReference>
<proteinExistence type="predicted"/>
<evidence type="ECO:0000313" key="3">
    <source>
        <dbReference type="Proteomes" id="UP001595900"/>
    </source>
</evidence>
<protein>
    <submittedName>
        <fullName evidence="2">Uncharacterized protein</fullName>
    </submittedName>
</protein>